<evidence type="ECO:0000256" key="6">
    <source>
        <dbReference type="ARBA" id="ARBA00022989"/>
    </source>
</evidence>
<dbReference type="InterPro" id="IPR036259">
    <property type="entry name" value="MFS_trans_sf"/>
</dbReference>
<evidence type="ECO:0000256" key="12">
    <source>
        <dbReference type="ARBA" id="ARBA00068450"/>
    </source>
</evidence>
<protein>
    <recommendedName>
        <fullName evidence="12">Putative inorganic phosphate cotransporter</fullName>
    </recommendedName>
</protein>
<dbReference type="CDD" id="cd17318">
    <property type="entry name" value="MFS_SLC17"/>
    <property type="match status" value="1"/>
</dbReference>
<keyword evidence="17" id="KW-1185">Reference proteome</keyword>
<evidence type="ECO:0000256" key="5">
    <source>
        <dbReference type="ARBA" id="ARBA00022847"/>
    </source>
</evidence>
<dbReference type="SUPFAM" id="SSF103473">
    <property type="entry name" value="MFS general substrate transporter"/>
    <property type="match status" value="1"/>
</dbReference>
<feature type="transmembrane region" description="Helical" evidence="14">
    <location>
        <begin position="430"/>
        <end position="448"/>
    </location>
</feature>
<keyword evidence="4 14" id="KW-0812">Transmembrane</keyword>
<keyword evidence="7" id="KW-0915">Sodium</keyword>
<evidence type="ECO:0000313" key="16">
    <source>
        <dbReference type="EMBL" id="EDW09106.1"/>
    </source>
</evidence>
<dbReference type="Gene3D" id="1.20.1250.20">
    <property type="entry name" value="MFS general substrate transporter like domains"/>
    <property type="match status" value="2"/>
</dbReference>
<dbReference type="InterPro" id="IPR050382">
    <property type="entry name" value="MFS_Na/Anion_cotransporter"/>
</dbReference>
<evidence type="ECO:0000259" key="15">
    <source>
        <dbReference type="PROSITE" id="PS50850"/>
    </source>
</evidence>
<feature type="compositionally biased region" description="Polar residues" evidence="13">
    <location>
        <begin position="466"/>
        <end position="477"/>
    </location>
</feature>
<dbReference type="Pfam" id="PF07690">
    <property type="entry name" value="MFS_1"/>
    <property type="match status" value="1"/>
</dbReference>
<feature type="transmembrane region" description="Helical" evidence="14">
    <location>
        <begin position="259"/>
        <end position="278"/>
    </location>
</feature>
<evidence type="ECO:0000256" key="2">
    <source>
        <dbReference type="ARBA" id="ARBA00008586"/>
    </source>
</evidence>
<accession>B4KPD0</accession>
<dbReference type="FunFam" id="1.20.1250.20:FF:000003">
    <property type="entry name" value="Solute carrier family 17 member 3"/>
    <property type="match status" value="1"/>
</dbReference>
<dbReference type="InterPro" id="IPR020846">
    <property type="entry name" value="MFS_dom"/>
</dbReference>
<comment type="similarity">
    <text evidence="2">Belongs to the major facilitator superfamily. Sodium/anion cotransporter family.</text>
</comment>
<keyword evidence="9 14" id="KW-0472">Membrane</keyword>
<feature type="transmembrane region" description="Helical" evidence="14">
    <location>
        <begin position="394"/>
        <end position="418"/>
    </location>
</feature>
<dbReference type="GO" id="GO:0006814">
    <property type="term" value="P:sodium ion transport"/>
    <property type="evidence" value="ECO:0007669"/>
    <property type="project" value="UniProtKB-KW"/>
</dbReference>
<evidence type="ECO:0000256" key="8">
    <source>
        <dbReference type="ARBA" id="ARBA00023065"/>
    </source>
</evidence>
<keyword evidence="8" id="KW-0406">Ion transport</keyword>
<feature type="domain" description="Major facilitator superfamily (MFS) profile" evidence="15">
    <location>
        <begin position="30"/>
        <end position="453"/>
    </location>
</feature>
<dbReference type="GO" id="GO:0006820">
    <property type="term" value="P:monoatomic anion transport"/>
    <property type="evidence" value="ECO:0007669"/>
    <property type="project" value="TreeGrafter"/>
</dbReference>
<evidence type="ECO:0000313" key="17">
    <source>
        <dbReference type="Proteomes" id="UP000009192"/>
    </source>
</evidence>
<dbReference type="HOGENOM" id="CLU_001265_5_0_1"/>
<dbReference type="PhylomeDB" id="B4KPD0"/>
<feature type="transmembrane region" description="Helical" evidence="14">
    <location>
        <begin position="298"/>
        <end position="317"/>
    </location>
</feature>
<proteinExistence type="inferred from homology"/>
<feature type="transmembrane region" description="Helical" evidence="14">
    <location>
        <begin position="99"/>
        <end position="122"/>
    </location>
</feature>
<dbReference type="eggNOG" id="KOG2532">
    <property type="taxonomic scope" value="Eukaryota"/>
</dbReference>
<dbReference type="FunFam" id="1.20.1250.20:FF:000144">
    <property type="entry name" value="Picot, isoform B"/>
    <property type="match status" value="1"/>
</dbReference>
<dbReference type="KEGG" id="dmo:Dmoj_GI20338"/>
<organism evidence="16 17">
    <name type="scientific">Drosophila mojavensis</name>
    <name type="common">Fruit fly</name>
    <dbReference type="NCBI Taxonomy" id="7230"/>
    <lineage>
        <taxon>Eukaryota</taxon>
        <taxon>Metazoa</taxon>
        <taxon>Ecdysozoa</taxon>
        <taxon>Arthropoda</taxon>
        <taxon>Hexapoda</taxon>
        <taxon>Insecta</taxon>
        <taxon>Pterygota</taxon>
        <taxon>Neoptera</taxon>
        <taxon>Endopterygota</taxon>
        <taxon>Diptera</taxon>
        <taxon>Brachycera</taxon>
        <taxon>Muscomorpha</taxon>
        <taxon>Ephydroidea</taxon>
        <taxon>Drosophilidae</taxon>
        <taxon>Drosophila</taxon>
    </lineage>
</organism>
<evidence type="ECO:0000256" key="10">
    <source>
        <dbReference type="ARBA" id="ARBA00023201"/>
    </source>
</evidence>
<dbReference type="Proteomes" id="UP000009192">
    <property type="component" value="Unassembled WGS sequence"/>
</dbReference>
<dbReference type="OMA" id="TSVQPWN"/>
<gene>
    <name evidence="16" type="primary">Dmoj\GI20338</name>
    <name evidence="16" type="ORF">Dmoj_GI20338</name>
</gene>
<feature type="region of interest" description="Disordered" evidence="13">
    <location>
        <begin position="458"/>
        <end position="477"/>
    </location>
</feature>
<dbReference type="InParanoid" id="B4KPD0"/>
<dbReference type="PANTHER" id="PTHR11662:SF280">
    <property type="entry name" value="FI21844P1-RELATED"/>
    <property type="match status" value="1"/>
</dbReference>
<dbReference type="PROSITE" id="PS50850">
    <property type="entry name" value="MFS"/>
    <property type="match status" value="1"/>
</dbReference>
<feature type="transmembrane region" description="Helical" evidence="14">
    <location>
        <begin position="362"/>
        <end position="382"/>
    </location>
</feature>
<evidence type="ECO:0000256" key="4">
    <source>
        <dbReference type="ARBA" id="ARBA00022692"/>
    </source>
</evidence>
<dbReference type="PANTHER" id="PTHR11662">
    <property type="entry name" value="SOLUTE CARRIER FAMILY 17"/>
    <property type="match status" value="1"/>
</dbReference>
<keyword evidence="10" id="KW-0739">Sodium transport</keyword>
<feature type="transmembrane region" description="Helical" evidence="14">
    <location>
        <begin position="191"/>
        <end position="209"/>
    </location>
</feature>
<feature type="transmembrane region" description="Helical" evidence="14">
    <location>
        <begin position="32"/>
        <end position="56"/>
    </location>
</feature>
<dbReference type="AlphaFoldDB" id="B4KPD0"/>
<evidence type="ECO:0000256" key="1">
    <source>
        <dbReference type="ARBA" id="ARBA00004141"/>
    </source>
</evidence>
<evidence type="ECO:0000256" key="14">
    <source>
        <dbReference type="SAM" id="Phobius"/>
    </source>
</evidence>
<evidence type="ECO:0000256" key="7">
    <source>
        <dbReference type="ARBA" id="ARBA00023053"/>
    </source>
</evidence>
<name>B4KPD0_DROMO</name>
<evidence type="ECO:0000256" key="9">
    <source>
        <dbReference type="ARBA" id="ARBA00023136"/>
    </source>
</evidence>
<comment type="subcellular location">
    <subcellularLocation>
        <location evidence="1">Membrane</location>
        <topology evidence="1">Multi-pass membrane protein</topology>
    </subcellularLocation>
</comment>
<feature type="transmembrane region" description="Helical" evidence="14">
    <location>
        <begin position="164"/>
        <end position="185"/>
    </location>
</feature>
<dbReference type="InterPro" id="IPR011701">
    <property type="entry name" value="MFS"/>
</dbReference>
<dbReference type="OrthoDB" id="2985014at2759"/>
<keyword evidence="3" id="KW-0813">Transport</keyword>
<evidence type="ECO:0000256" key="11">
    <source>
        <dbReference type="ARBA" id="ARBA00054632"/>
    </source>
</evidence>
<sequence length="477" mass="52396">MSKESSQEEYRMVKNRRFETKSTGYGIRHLQILLLFAALTVGFAMRVNLSVAIVAMAEFPEYNWSERIKSLVLSSFFWGYVTTQVPAGPLARRFGGKVTILSGLSICSVLTVLTPLCVRLGGWQVLCALRLVEGVFQGLLFPSCHTVISAWVPPNERATMGNFAYVGFQFGTIIMLATSGLLASMGGWPSIFYASGAAGCLWSVVYYFWGASTPAQSKRITPEERELIELGHASERNEDAELPSHHQITPWLSFFKSPAVLALIAVQSAYAFGFWTLLTQIPSYMKNVLGKDIKANALLSALPYATMFVLSFVFAWLSKRLQRTECVSLSWNRKLFNSIGMLGPMGLLIALGYVPASMDTLAVVLLTFTVAIGSASNSGFLINHIDLSPNFAGIIMGICNCFANCMSLAAPLVVGGIVTDNNNVQQWRQVFFLAAGIYFVGNALFVIFGRTSVQPWNDPPTKLRKNSTSELEAQDQN</sequence>
<reference evidence="16 17" key="1">
    <citation type="journal article" date="2007" name="Nature">
        <title>Evolution of genes and genomes on the Drosophila phylogeny.</title>
        <authorList>
            <consortium name="Drosophila 12 Genomes Consortium"/>
            <person name="Clark A.G."/>
            <person name="Eisen M.B."/>
            <person name="Smith D.R."/>
            <person name="Bergman C.M."/>
            <person name="Oliver B."/>
            <person name="Markow T.A."/>
            <person name="Kaufman T.C."/>
            <person name="Kellis M."/>
            <person name="Gelbart W."/>
            <person name="Iyer V.N."/>
            <person name="Pollard D.A."/>
            <person name="Sackton T.B."/>
            <person name="Larracuente A.M."/>
            <person name="Singh N.D."/>
            <person name="Abad J.P."/>
            <person name="Abt D.N."/>
            <person name="Adryan B."/>
            <person name="Aguade M."/>
            <person name="Akashi H."/>
            <person name="Anderson W.W."/>
            <person name="Aquadro C.F."/>
            <person name="Ardell D.H."/>
            <person name="Arguello R."/>
            <person name="Artieri C.G."/>
            <person name="Barbash D.A."/>
            <person name="Barker D."/>
            <person name="Barsanti P."/>
            <person name="Batterham P."/>
            <person name="Batzoglou S."/>
            <person name="Begun D."/>
            <person name="Bhutkar A."/>
            <person name="Blanco E."/>
            <person name="Bosak S.A."/>
            <person name="Bradley R.K."/>
            <person name="Brand A.D."/>
            <person name="Brent M.R."/>
            <person name="Brooks A.N."/>
            <person name="Brown R.H."/>
            <person name="Butlin R.K."/>
            <person name="Caggese C."/>
            <person name="Calvi B.R."/>
            <person name="Bernardo de Carvalho A."/>
            <person name="Caspi A."/>
            <person name="Castrezana S."/>
            <person name="Celniker S.E."/>
            <person name="Chang J.L."/>
            <person name="Chapple C."/>
            <person name="Chatterji S."/>
            <person name="Chinwalla A."/>
            <person name="Civetta A."/>
            <person name="Clifton S.W."/>
            <person name="Comeron J.M."/>
            <person name="Costello J.C."/>
            <person name="Coyne J.A."/>
            <person name="Daub J."/>
            <person name="David R.G."/>
            <person name="Delcher A.L."/>
            <person name="Delehaunty K."/>
            <person name="Do C.B."/>
            <person name="Ebling H."/>
            <person name="Edwards K."/>
            <person name="Eickbush T."/>
            <person name="Evans J.D."/>
            <person name="Filipski A."/>
            <person name="Findeiss S."/>
            <person name="Freyhult E."/>
            <person name="Fulton L."/>
            <person name="Fulton R."/>
            <person name="Garcia A.C."/>
            <person name="Gardiner A."/>
            <person name="Garfield D.A."/>
            <person name="Garvin B.E."/>
            <person name="Gibson G."/>
            <person name="Gilbert D."/>
            <person name="Gnerre S."/>
            <person name="Godfrey J."/>
            <person name="Good R."/>
            <person name="Gotea V."/>
            <person name="Gravely B."/>
            <person name="Greenberg A.J."/>
            <person name="Griffiths-Jones S."/>
            <person name="Gross S."/>
            <person name="Guigo R."/>
            <person name="Gustafson E.A."/>
            <person name="Haerty W."/>
            <person name="Hahn M.W."/>
            <person name="Halligan D.L."/>
            <person name="Halpern A.L."/>
            <person name="Halter G.M."/>
            <person name="Han M.V."/>
            <person name="Heger A."/>
            <person name="Hillier L."/>
            <person name="Hinrichs A.S."/>
            <person name="Holmes I."/>
            <person name="Hoskins R.A."/>
            <person name="Hubisz M.J."/>
            <person name="Hultmark D."/>
            <person name="Huntley M.A."/>
            <person name="Jaffe D.B."/>
            <person name="Jagadeeshan S."/>
            <person name="Jeck W.R."/>
            <person name="Johnson J."/>
            <person name="Jones C.D."/>
            <person name="Jordan W.C."/>
            <person name="Karpen G.H."/>
            <person name="Kataoka E."/>
            <person name="Keightley P.D."/>
            <person name="Kheradpour P."/>
            <person name="Kirkness E.F."/>
            <person name="Koerich L.B."/>
            <person name="Kristiansen K."/>
            <person name="Kudrna D."/>
            <person name="Kulathinal R.J."/>
            <person name="Kumar S."/>
            <person name="Kwok R."/>
            <person name="Lander E."/>
            <person name="Langley C.H."/>
            <person name="Lapoint R."/>
            <person name="Lazzaro B.P."/>
            <person name="Lee S.J."/>
            <person name="Levesque L."/>
            <person name="Li R."/>
            <person name="Lin C.F."/>
            <person name="Lin M.F."/>
            <person name="Lindblad-Toh K."/>
            <person name="Llopart A."/>
            <person name="Long M."/>
            <person name="Low L."/>
            <person name="Lozovsky E."/>
            <person name="Lu J."/>
            <person name="Luo M."/>
            <person name="Machado C.A."/>
            <person name="Makalowski W."/>
            <person name="Marzo M."/>
            <person name="Matsuda M."/>
            <person name="Matzkin L."/>
            <person name="McAllister B."/>
            <person name="McBride C.S."/>
            <person name="McKernan B."/>
            <person name="McKernan K."/>
            <person name="Mendez-Lago M."/>
            <person name="Minx P."/>
            <person name="Mollenhauer M.U."/>
            <person name="Montooth K."/>
            <person name="Mount S.M."/>
            <person name="Mu X."/>
            <person name="Myers E."/>
            <person name="Negre B."/>
            <person name="Newfeld S."/>
            <person name="Nielsen R."/>
            <person name="Noor M.A."/>
            <person name="O'Grady P."/>
            <person name="Pachter L."/>
            <person name="Papaceit M."/>
            <person name="Parisi M.J."/>
            <person name="Parisi M."/>
            <person name="Parts L."/>
            <person name="Pedersen J.S."/>
            <person name="Pesole G."/>
            <person name="Phillippy A.M."/>
            <person name="Ponting C.P."/>
            <person name="Pop M."/>
            <person name="Porcelli D."/>
            <person name="Powell J.R."/>
            <person name="Prohaska S."/>
            <person name="Pruitt K."/>
            <person name="Puig M."/>
            <person name="Quesneville H."/>
            <person name="Ram K.R."/>
            <person name="Rand D."/>
            <person name="Rasmussen M.D."/>
            <person name="Reed L.K."/>
            <person name="Reenan R."/>
            <person name="Reily A."/>
            <person name="Remington K.A."/>
            <person name="Rieger T.T."/>
            <person name="Ritchie M.G."/>
            <person name="Robin C."/>
            <person name="Rogers Y.H."/>
            <person name="Rohde C."/>
            <person name="Rozas J."/>
            <person name="Rubenfield M.J."/>
            <person name="Ruiz A."/>
            <person name="Russo S."/>
            <person name="Salzberg S.L."/>
            <person name="Sanchez-Gracia A."/>
            <person name="Saranga D.J."/>
            <person name="Sato H."/>
            <person name="Schaeffer S.W."/>
            <person name="Schatz M.C."/>
            <person name="Schlenke T."/>
            <person name="Schwartz R."/>
            <person name="Segarra C."/>
            <person name="Singh R.S."/>
            <person name="Sirot L."/>
            <person name="Sirota M."/>
            <person name="Sisneros N.B."/>
            <person name="Smith C.D."/>
            <person name="Smith T.F."/>
            <person name="Spieth J."/>
            <person name="Stage D.E."/>
            <person name="Stark A."/>
            <person name="Stephan W."/>
            <person name="Strausberg R.L."/>
            <person name="Strempel S."/>
            <person name="Sturgill D."/>
            <person name="Sutton G."/>
            <person name="Sutton G.G."/>
            <person name="Tao W."/>
            <person name="Teichmann S."/>
            <person name="Tobari Y.N."/>
            <person name="Tomimura Y."/>
            <person name="Tsolas J.M."/>
            <person name="Valente V.L."/>
            <person name="Venter E."/>
            <person name="Venter J.C."/>
            <person name="Vicario S."/>
            <person name="Vieira F.G."/>
            <person name="Vilella A.J."/>
            <person name="Villasante A."/>
            <person name="Walenz B."/>
            <person name="Wang J."/>
            <person name="Wasserman M."/>
            <person name="Watts T."/>
            <person name="Wilson D."/>
            <person name="Wilson R.K."/>
            <person name="Wing R.A."/>
            <person name="Wolfner M.F."/>
            <person name="Wong A."/>
            <person name="Wong G.K."/>
            <person name="Wu C.I."/>
            <person name="Wu G."/>
            <person name="Yamamoto D."/>
            <person name="Yang H.P."/>
            <person name="Yang S.P."/>
            <person name="Yorke J.A."/>
            <person name="Yoshida K."/>
            <person name="Zdobnov E."/>
            <person name="Zhang P."/>
            <person name="Zhang Y."/>
            <person name="Zimin A.V."/>
            <person name="Baldwin J."/>
            <person name="Abdouelleil A."/>
            <person name="Abdulkadir J."/>
            <person name="Abebe A."/>
            <person name="Abera B."/>
            <person name="Abreu J."/>
            <person name="Acer S.C."/>
            <person name="Aftuck L."/>
            <person name="Alexander A."/>
            <person name="An P."/>
            <person name="Anderson E."/>
            <person name="Anderson S."/>
            <person name="Arachi H."/>
            <person name="Azer M."/>
            <person name="Bachantsang P."/>
            <person name="Barry A."/>
            <person name="Bayul T."/>
            <person name="Berlin A."/>
            <person name="Bessette D."/>
            <person name="Bloom T."/>
            <person name="Blye J."/>
            <person name="Boguslavskiy L."/>
            <person name="Bonnet C."/>
            <person name="Boukhgalter B."/>
            <person name="Bourzgui I."/>
            <person name="Brown A."/>
            <person name="Cahill P."/>
            <person name="Channer S."/>
            <person name="Cheshatsang Y."/>
            <person name="Chuda L."/>
            <person name="Citroen M."/>
            <person name="Collymore A."/>
            <person name="Cooke P."/>
            <person name="Costello M."/>
            <person name="D'Aco K."/>
            <person name="Daza R."/>
            <person name="De Haan G."/>
            <person name="DeGray S."/>
            <person name="DeMaso C."/>
            <person name="Dhargay N."/>
            <person name="Dooley K."/>
            <person name="Dooley E."/>
            <person name="Doricent M."/>
            <person name="Dorje P."/>
            <person name="Dorjee K."/>
            <person name="Dupes A."/>
            <person name="Elong R."/>
            <person name="Falk J."/>
            <person name="Farina A."/>
            <person name="Faro S."/>
            <person name="Ferguson D."/>
            <person name="Fisher S."/>
            <person name="Foley C.D."/>
            <person name="Franke A."/>
            <person name="Friedrich D."/>
            <person name="Gadbois L."/>
            <person name="Gearin G."/>
            <person name="Gearin C.R."/>
            <person name="Giannoukos G."/>
            <person name="Goode T."/>
            <person name="Graham J."/>
            <person name="Grandbois E."/>
            <person name="Grewal S."/>
            <person name="Gyaltsen K."/>
            <person name="Hafez N."/>
            <person name="Hagos B."/>
            <person name="Hall J."/>
            <person name="Henson C."/>
            <person name="Hollinger A."/>
            <person name="Honan T."/>
            <person name="Huard M.D."/>
            <person name="Hughes L."/>
            <person name="Hurhula B."/>
            <person name="Husby M.E."/>
            <person name="Kamat A."/>
            <person name="Kanga B."/>
            <person name="Kashin S."/>
            <person name="Khazanovich D."/>
            <person name="Kisner P."/>
            <person name="Lance K."/>
            <person name="Lara M."/>
            <person name="Lee W."/>
            <person name="Lennon N."/>
            <person name="Letendre F."/>
            <person name="LeVine R."/>
            <person name="Lipovsky A."/>
            <person name="Liu X."/>
            <person name="Liu J."/>
            <person name="Liu S."/>
            <person name="Lokyitsang T."/>
            <person name="Lokyitsang Y."/>
            <person name="Lubonja R."/>
            <person name="Lui A."/>
            <person name="MacDonald P."/>
            <person name="Magnisalis V."/>
            <person name="Maru K."/>
            <person name="Matthews C."/>
            <person name="McCusker W."/>
            <person name="McDonough S."/>
            <person name="Mehta T."/>
            <person name="Meldrim J."/>
            <person name="Meneus L."/>
            <person name="Mihai O."/>
            <person name="Mihalev A."/>
            <person name="Mihova T."/>
            <person name="Mittelman R."/>
            <person name="Mlenga V."/>
            <person name="Montmayeur A."/>
            <person name="Mulrain L."/>
            <person name="Navidi A."/>
            <person name="Naylor J."/>
            <person name="Negash T."/>
            <person name="Nguyen T."/>
            <person name="Nguyen N."/>
            <person name="Nicol R."/>
            <person name="Norbu C."/>
            <person name="Norbu N."/>
            <person name="Novod N."/>
            <person name="O'Neill B."/>
            <person name="Osman S."/>
            <person name="Markiewicz E."/>
            <person name="Oyono O.L."/>
            <person name="Patti C."/>
            <person name="Phunkhang P."/>
            <person name="Pierre F."/>
            <person name="Priest M."/>
            <person name="Raghuraman S."/>
            <person name="Rege F."/>
            <person name="Reyes R."/>
            <person name="Rise C."/>
            <person name="Rogov P."/>
            <person name="Ross K."/>
            <person name="Ryan E."/>
            <person name="Settipalli S."/>
            <person name="Shea T."/>
            <person name="Sherpa N."/>
            <person name="Shi L."/>
            <person name="Shih D."/>
            <person name="Sparrow T."/>
            <person name="Spaulding J."/>
            <person name="Stalker J."/>
            <person name="Stange-Thomann N."/>
            <person name="Stavropoulos S."/>
            <person name="Stone C."/>
            <person name="Strader C."/>
            <person name="Tesfaye S."/>
            <person name="Thomson T."/>
            <person name="Thoulutsang Y."/>
            <person name="Thoulutsang D."/>
            <person name="Topham K."/>
            <person name="Topping I."/>
            <person name="Tsamla T."/>
            <person name="Vassiliev H."/>
            <person name="Vo A."/>
            <person name="Wangchuk T."/>
            <person name="Wangdi T."/>
            <person name="Weiand M."/>
            <person name="Wilkinson J."/>
            <person name="Wilson A."/>
            <person name="Yadav S."/>
            <person name="Young G."/>
            <person name="Yu Q."/>
            <person name="Zembek L."/>
            <person name="Zhong D."/>
            <person name="Zimmer A."/>
            <person name="Zwirko Z."/>
            <person name="Jaffe D.B."/>
            <person name="Alvarez P."/>
            <person name="Brockman W."/>
            <person name="Butler J."/>
            <person name="Chin C."/>
            <person name="Gnerre S."/>
            <person name="Grabherr M."/>
            <person name="Kleber M."/>
            <person name="Mauceli E."/>
            <person name="MacCallum I."/>
        </authorList>
    </citation>
    <scope>NUCLEOTIDE SEQUENCE [LARGE SCALE GENOMIC DNA]</scope>
    <source>
        <strain evidence="17">Tucson 15081-1352.22</strain>
    </source>
</reference>
<feature type="transmembrane region" description="Helical" evidence="14">
    <location>
        <begin position="338"/>
        <end position="356"/>
    </location>
</feature>
<dbReference type="GO" id="GO:0016020">
    <property type="term" value="C:membrane"/>
    <property type="evidence" value="ECO:0007669"/>
    <property type="project" value="UniProtKB-SubCell"/>
</dbReference>
<evidence type="ECO:0000256" key="3">
    <source>
        <dbReference type="ARBA" id="ARBA00022448"/>
    </source>
</evidence>
<comment type="function">
    <text evidence="11">May be an inorganic phosphate cotransporter.</text>
</comment>
<dbReference type="GO" id="GO:0015293">
    <property type="term" value="F:symporter activity"/>
    <property type="evidence" value="ECO:0007669"/>
    <property type="project" value="UniProtKB-KW"/>
</dbReference>
<dbReference type="FunFam" id="1.20.120.540:FF:000001">
    <property type="entry name" value="Blast:Putative inorganic phosphate cotransporter"/>
    <property type="match status" value="1"/>
</dbReference>
<evidence type="ECO:0000256" key="13">
    <source>
        <dbReference type="SAM" id="MobiDB-lite"/>
    </source>
</evidence>
<keyword evidence="6 14" id="KW-1133">Transmembrane helix</keyword>
<dbReference type="EMBL" id="CH933808">
    <property type="protein sequence ID" value="EDW09106.1"/>
    <property type="molecule type" value="Genomic_DNA"/>
</dbReference>
<keyword evidence="5" id="KW-0769">Symport</keyword>